<evidence type="ECO:0008006" key="3">
    <source>
        <dbReference type="Google" id="ProtNLM"/>
    </source>
</evidence>
<proteinExistence type="predicted"/>
<dbReference type="AlphaFoldDB" id="A0A9W5X5R1"/>
<dbReference type="Proteomes" id="UP000621492">
    <property type="component" value="Unassembled WGS sequence"/>
</dbReference>
<evidence type="ECO:0000313" key="2">
    <source>
        <dbReference type="Proteomes" id="UP000621492"/>
    </source>
</evidence>
<organism evidence="1 2">
    <name type="scientific">Lentibacillus populi</name>
    <dbReference type="NCBI Taxonomy" id="1827502"/>
    <lineage>
        <taxon>Bacteria</taxon>
        <taxon>Bacillati</taxon>
        <taxon>Bacillota</taxon>
        <taxon>Bacilli</taxon>
        <taxon>Bacillales</taxon>
        <taxon>Bacillaceae</taxon>
        <taxon>Lentibacillus</taxon>
    </lineage>
</organism>
<dbReference type="EMBL" id="BMJD01000013">
    <property type="protein sequence ID" value="GGB42169.1"/>
    <property type="molecule type" value="Genomic_DNA"/>
</dbReference>
<accession>A0A9W5X5R1</accession>
<comment type="caution">
    <text evidence="1">The sequence shown here is derived from an EMBL/GenBank/DDBJ whole genome shotgun (WGS) entry which is preliminary data.</text>
</comment>
<gene>
    <name evidence="1" type="ORF">GCM10011409_19620</name>
</gene>
<name>A0A9W5X5R1_9BACI</name>
<keyword evidence="2" id="KW-1185">Reference proteome</keyword>
<protein>
    <recommendedName>
        <fullName evidence="3">DNA alkylation repair protein</fullName>
    </recommendedName>
</protein>
<evidence type="ECO:0000313" key="1">
    <source>
        <dbReference type="EMBL" id="GGB42169.1"/>
    </source>
</evidence>
<sequence>MGHAYRCPNCKTNRLRFNLIEQVATPVKLDAQTGDVINDYATEEPEVFHITYSGPAFRIQCGVCGLIEDENTFIKFAQYAK</sequence>
<dbReference type="RefSeq" id="WP_188725069.1">
    <property type="nucleotide sequence ID" value="NZ_BMJD01000013.1"/>
</dbReference>
<reference evidence="1" key="2">
    <citation type="submission" date="2020-09" db="EMBL/GenBank/DDBJ databases">
        <authorList>
            <person name="Sun Q."/>
            <person name="Zhou Y."/>
        </authorList>
    </citation>
    <scope>NUCLEOTIDE SEQUENCE</scope>
    <source>
        <strain evidence="1">CGMCC 1.15454</strain>
    </source>
</reference>
<reference evidence="1" key="1">
    <citation type="journal article" date="2014" name="Int. J. Syst. Evol. Microbiol.">
        <title>Complete genome sequence of Corynebacterium casei LMG S-19264T (=DSM 44701T), isolated from a smear-ripened cheese.</title>
        <authorList>
            <consortium name="US DOE Joint Genome Institute (JGI-PGF)"/>
            <person name="Walter F."/>
            <person name="Albersmeier A."/>
            <person name="Kalinowski J."/>
            <person name="Ruckert C."/>
        </authorList>
    </citation>
    <scope>NUCLEOTIDE SEQUENCE</scope>
    <source>
        <strain evidence="1">CGMCC 1.15454</strain>
    </source>
</reference>